<dbReference type="EMBL" id="JRHC01000004">
    <property type="protein sequence ID" value="KJF43140.1"/>
    <property type="molecule type" value="Genomic_DNA"/>
</dbReference>
<name>A0A0D8J830_9BACT</name>
<reference evidence="3 4" key="1">
    <citation type="submission" date="2014-09" db="EMBL/GenBank/DDBJ databases">
        <title>Draft Genome Sequence of Draconibacterium sp. JN14CK-3.</title>
        <authorList>
            <person name="Dong C."/>
            <person name="Lai Q."/>
            <person name="Shao Z."/>
        </authorList>
    </citation>
    <scope>NUCLEOTIDE SEQUENCE [LARGE SCALE GENOMIC DNA]</scope>
    <source>
        <strain evidence="3 4">JN14CK-3</strain>
    </source>
</reference>
<gene>
    <name evidence="3" type="ORF">LH29_17370</name>
</gene>
<keyword evidence="1" id="KW-0812">Transmembrane</keyword>
<evidence type="ECO:0000313" key="3">
    <source>
        <dbReference type="EMBL" id="KJF43140.1"/>
    </source>
</evidence>
<organism evidence="3 4">
    <name type="scientific">Draconibacterium sediminis</name>
    <dbReference type="NCBI Taxonomy" id="1544798"/>
    <lineage>
        <taxon>Bacteria</taxon>
        <taxon>Pseudomonadati</taxon>
        <taxon>Bacteroidota</taxon>
        <taxon>Bacteroidia</taxon>
        <taxon>Marinilabiliales</taxon>
        <taxon>Prolixibacteraceae</taxon>
        <taxon>Draconibacterium</taxon>
    </lineage>
</organism>
<comment type="caution">
    <text evidence="3">The sequence shown here is derived from an EMBL/GenBank/DDBJ whole genome shotgun (WGS) entry which is preliminary data.</text>
</comment>
<dbReference type="Pfam" id="PF03625">
    <property type="entry name" value="DUF302"/>
    <property type="match status" value="1"/>
</dbReference>
<dbReference type="PANTHER" id="PTHR38342:SF1">
    <property type="entry name" value="SLR5037 PROTEIN"/>
    <property type="match status" value="1"/>
</dbReference>
<dbReference type="CDD" id="cd14797">
    <property type="entry name" value="DUF302"/>
    <property type="match status" value="1"/>
</dbReference>
<dbReference type="SUPFAM" id="SSF103247">
    <property type="entry name" value="TT1751-like"/>
    <property type="match status" value="1"/>
</dbReference>
<evidence type="ECO:0000256" key="1">
    <source>
        <dbReference type="SAM" id="Phobius"/>
    </source>
</evidence>
<dbReference type="InterPro" id="IPR035923">
    <property type="entry name" value="TT1751-like_sf"/>
</dbReference>
<keyword evidence="4" id="KW-1185">Reference proteome</keyword>
<keyword evidence="1" id="KW-0472">Membrane</keyword>
<keyword evidence="1" id="KW-1133">Transmembrane helix</keyword>
<feature type="transmembrane region" description="Helical" evidence="1">
    <location>
        <begin position="6"/>
        <end position="26"/>
    </location>
</feature>
<protein>
    <recommendedName>
        <fullName evidence="2">DUF302 domain-containing protein</fullName>
    </recommendedName>
</protein>
<accession>A0A0D8J830</accession>
<proteinExistence type="predicted"/>
<dbReference type="Proteomes" id="UP000032544">
    <property type="component" value="Unassembled WGS sequence"/>
</dbReference>
<evidence type="ECO:0000259" key="2">
    <source>
        <dbReference type="Pfam" id="PF03625"/>
    </source>
</evidence>
<dbReference type="STRING" id="1544798.LH29_17370"/>
<sequence length="156" mass="17315">MKGLTMFLTGLIAGILLTVIVLIVVMPKQMFVVNESKLGFDETVAAIEQSAKDNNWSMPHLYDLQATMKKHGFEVKPVKVFSLCKPDHAYQILSSDQERVVSALMPCRVAVYERNGKTYVSMLNSGLFSKFMGNKVKTVMGAASEENKQILAPVIK</sequence>
<dbReference type="InterPro" id="IPR005180">
    <property type="entry name" value="DUF302"/>
</dbReference>
<feature type="domain" description="DUF302" evidence="2">
    <location>
        <begin position="63"/>
        <end position="124"/>
    </location>
</feature>
<dbReference type="RefSeq" id="WP_045031788.1">
    <property type="nucleotide sequence ID" value="NZ_JRHC01000004.1"/>
</dbReference>
<evidence type="ECO:0000313" key="4">
    <source>
        <dbReference type="Proteomes" id="UP000032544"/>
    </source>
</evidence>
<dbReference type="Gene3D" id="3.30.310.70">
    <property type="entry name" value="TT1751-like domain"/>
    <property type="match status" value="1"/>
</dbReference>
<dbReference type="AlphaFoldDB" id="A0A0D8J830"/>
<dbReference type="PANTHER" id="PTHR38342">
    <property type="entry name" value="SLR5037 PROTEIN"/>
    <property type="match status" value="1"/>
</dbReference>